<comment type="caution">
    <text evidence="5">The sequence shown here is derived from an EMBL/GenBank/DDBJ whole genome shotgun (WGS) entry which is preliminary data.</text>
</comment>
<evidence type="ECO:0000313" key="6">
    <source>
        <dbReference type="EMBL" id="MSB72865.1"/>
    </source>
</evidence>
<feature type="chain" id="PRO_5043166520" description="DUF4412 domain-containing protein" evidence="2">
    <location>
        <begin position="21"/>
        <end position="241"/>
    </location>
</feature>
<feature type="signal peptide" evidence="2">
    <location>
        <begin position="1"/>
        <end position="20"/>
    </location>
</feature>
<name>A0A395YZM5_PARDI</name>
<evidence type="ECO:0000313" key="7">
    <source>
        <dbReference type="EMBL" id="RHD78093.1"/>
    </source>
</evidence>
<dbReference type="InterPro" id="IPR025524">
    <property type="entry name" value="DUF4412"/>
</dbReference>
<accession>A0A395YZM5</accession>
<dbReference type="Pfam" id="PF14371">
    <property type="entry name" value="DUF4412"/>
    <property type="match status" value="1"/>
</dbReference>
<evidence type="ECO:0000313" key="8">
    <source>
        <dbReference type="Proteomes" id="UP000284660"/>
    </source>
</evidence>
<dbReference type="Proteomes" id="UP000441609">
    <property type="component" value="Unassembled WGS sequence"/>
</dbReference>
<reference evidence="4" key="3">
    <citation type="submission" date="2023-01" db="EMBL/GenBank/DDBJ databases">
        <title>Human gut microbiome strain richness.</title>
        <authorList>
            <person name="Chen-Liaw A."/>
        </authorList>
    </citation>
    <scope>NUCLEOTIDE SEQUENCE</scope>
    <source>
        <strain evidence="4">RTP21484st1_E5_RTP21484_190118</strain>
    </source>
</reference>
<evidence type="ECO:0000259" key="3">
    <source>
        <dbReference type="Pfam" id="PF14371"/>
    </source>
</evidence>
<organism evidence="5 9">
    <name type="scientific">Parabacteroides distasonis</name>
    <dbReference type="NCBI Taxonomy" id="823"/>
    <lineage>
        <taxon>Bacteria</taxon>
        <taxon>Pseudomonadati</taxon>
        <taxon>Bacteroidota</taxon>
        <taxon>Bacteroidia</taxon>
        <taxon>Bacteroidales</taxon>
        <taxon>Tannerellaceae</taxon>
        <taxon>Parabacteroides</taxon>
    </lineage>
</organism>
<keyword evidence="1" id="KW-0175">Coiled coil</keyword>
<gene>
    <name evidence="7" type="ORF">DW782_02035</name>
    <name evidence="5" type="ORF">GKD66_01815</name>
    <name evidence="6" type="ORF">GKD70_06085</name>
    <name evidence="4" type="ORF">PN599_01690</name>
</gene>
<dbReference type="EMBL" id="WKMC01000001">
    <property type="protein sequence ID" value="MRZ48997.1"/>
    <property type="molecule type" value="Genomic_DNA"/>
</dbReference>
<evidence type="ECO:0000313" key="9">
    <source>
        <dbReference type="Proteomes" id="UP000441358"/>
    </source>
</evidence>
<dbReference type="OrthoDB" id="8479446at2"/>
<evidence type="ECO:0000313" key="4">
    <source>
        <dbReference type="EMBL" id="MDB9003714.1"/>
    </source>
</evidence>
<reference evidence="7 8" key="1">
    <citation type="submission" date="2018-08" db="EMBL/GenBank/DDBJ databases">
        <title>A genome reference for cultivated species of the human gut microbiota.</title>
        <authorList>
            <person name="Zou Y."/>
            <person name="Xue W."/>
            <person name="Luo G."/>
        </authorList>
    </citation>
    <scope>NUCLEOTIDE SEQUENCE [LARGE SCALE GENOMIC DNA]</scope>
    <source>
        <strain evidence="7 8">AM30-4</strain>
    </source>
</reference>
<dbReference type="Proteomes" id="UP000284660">
    <property type="component" value="Unassembled WGS sequence"/>
</dbReference>
<sequence>MKRLILLLICALYVTTAAQAQISFYGEWCRKGSGEKTIMIFDMKEKKAYVMNEARKTCMVMEEIDKLSTNKLVGYDWEVSHSTSREFLGMEEIDGKECAHYYVKSESIYKDGGKDGAGYHEWIYSPMKVSNYNGCIAHDNTVYVMDRTIVLRRVKMGPQPAHLFQVPEGYQMTVMPAGGLLEMMTGKSCEENTQKVDETRDAIQKSNEQIKEQLKEVNDKSKSDEERMKALLEMLGGQKKK</sequence>
<dbReference type="AlphaFoldDB" id="A0A395YZM5"/>
<proteinExistence type="predicted"/>
<evidence type="ECO:0000313" key="5">
    <source>
        <dbReference type="EMBL" id="MRZ48997.1"/>
    </source>
</evidence>
<evidence type="ECO:0000256" key="1">
    <source>
        <dbReference type="SAM" id="Coils"/>
    </source>
</evidence>
<feature type="domain" description="DUF4412" evidence="3">
    <location>
        <begin position="35"/>
        <end position="106"/>
    </location>
</feature>
<dbReference type="RefSeq" id="WP_005857120.1">
    <property type="nucleotide sequence ID" value="NZ_BQOC01000001.1"/>
</dbReference>
<feature type="coiled-coil region" evidence="1">
    <location>
        <begin position="189"/>
        <end position="234"/>
    </location>
</feature>
<keyword evidence="2" id="KW-0732">Signal</keyword>
<dbReference type="EMBL" id="QSJN01000001">
    <property type="protein sequence ID" value="RHD78093.1"/>
    <property type="molecule type" value="Genomic_DNA"/>
</dbReference>
<dbReference type="EMBL" id="WKMO01000004">
    <property type="protein sequence ID" value="MSB72865.1"/>
    <property type="molecule type" value="Genomic_DNA"/>
</dbReference>
<dbReference type="Proteomes" id="UP001210126">
    <property type="component" value="Unassembled WGS sequence"/>
</dbReference>
<protein>
    <recommendedName>
        <fullName evidence="3">DUF4412 domain-containing protein</fullName>
    </recommendedName>
</protein>
<dbReference type="Proteomes" id="UP000441358">
    <property type="component" value="Unassembled WGS sequence"/>
</dbReference>
<evidence type="ECO:0000313" key="10">
    <source>
        <dbReference type="Proteomes" id="UP000441609"/>
    </source>
</evidence>
<dbReference type="EMBL" id="JAQMPJ010000001">
    <property type="protein sequence ID" value="MDB9003714.1"/>
    <property type="molecule type" value="Genomic_DNA"/>
</dbReference>
<reference evidence="9 10" key="2">
    <citation type="journal article" date="2019" name="Nat. Med.">
        <title>A library of human gut bacterial isolates paired with longitudinal multiomics data enables mechanistic microbiome research.</title>
        <authorList>
            <person name="Poyet M."/>
            <person name="Groussin M."/>
            <person name="Gibbons S.M."/>
            <person name="Avila-Pacheco J."/>
            <person name="Jiang X."/>
            <person name="Kearney S.M."/>
            <person name="Perrotta A.R."/>
            <person name="Berdy B."/>
            <person name="Zhao S."/>
            <person name="Lieberman T.D."/>
            <person name="Swanson P.K."/>
            <person name="Smith M."/>
            <person name="Roesemann S."/>
            <person name="Alexander J.E."/>
            <person name="Rich S.A."/>
            <person name="Livny J."/>
            <person name="Vlamakis H."/>
            <person name="Clish C."/>
            <person name="Bullock K."/>
            <person name="Deik A."/>
            <person name="Scott J."/>
            <person name="Pierce K.A."/>
            <person name="Xavier R.J."/>
            <person name="Alm E.J."/>
        </authorList>
    </citation>
    <scope>NUCLEOTIDE SEQUENCE [LARGE SCALE GENOMIC DNA]</scope>
    <source>
        <strain evidence="6 10">BIOML-A20</strain>
        <strain evidence="5 9">BIOML-A32</strain>
    </source>
</reference>
<evidence type="ECO:0000256" key="2">
    <source>
        <dbReference type="SAM" id="SignalP"/>
    </source>
</evidence>